<protein>
    <recommendedName>
        <fullName evidence="6">Methylthioribulose-1-phosphate dehydratase</fullName>
        <shortName evidence="6">MTRu-1-P dehydratase</shortName>
        <ecNumber evidence="6">4.2.1.109</ecNumber>
    </recommendedName>
</protein>
<evidence type="ECO:0000256" key="5">
    <source>
        <dbReference type="ARBA" id="ARBA00023239"/>
    </source>
</evidence>
<dbReference type="GO" id="GO:0008270">
    <property type="term" value="F:zinc ion binding"/>
    <property type="evidence" value="ECO:0007669"/>
    <property type="project" value="UniProtKB-UniRule"/>
</dbReference>
<dbReference type="GO" id="GO:0019509">
    <property type="term" value="P:L-methionine salvage from methylthioadenosine"/>
    <property type="evidence" value="ECO:0007669"/>
    <property type="project" value="UniProtKB-UniRule"/>
</dbReference>
<dbReference type="GO" id="GO:0046570">
    <property type="term" value="F:methylthioribulose 1-phosphate dehydratase activity"/>
    <property type="evidence" value="ECO:0007669"/>
    <property type="project" value="UniProtKB-UniRule"/>
</dbReference>
<dbReference type="SMART" id="SM01007">
    <property type="entry name" value="Aldolase_II"/>
    <property type="match status" value="1"/>
</dbReference>
<keyword evidence="3 6" id="KW-0862">Zinc</keyword>
<comment type="pathway">
    <text evidence="6">Amino-acid biosynthesis; L-methionine biosynthesis via salvage pathway; L-methionine from S-methyl-5-thio-alpha-D-ribose 1-phosphate: step 2/6.</text>
</comment>
<reference evidence="8" key="1">
    <citation type="submission" date="2021-04" db="EMBL/GenBank/DDBJ databases">
        <title>Dactylosporangium aurantiacum NRRL B-8018 full assembly.</title>
        <authorList>
            <person name="Hartkoorn R.C."/>
            <person name="Beaudoing E."/>
            <person name="Hot D."/>
        </authorList>
    </citation>
    <scope>NUCLEOTIDE SEQUENCE</scope>
    <source>
        <strain evidence="8">NRRL B-8018</strain>
    </source>
</reference>
<evidence type="ECO:0000313" key="9">
    <source>
        <dbReference type="Proteomes" id="UP001058003"/>
    </source>
</evidence>
<comment type="cofactor">
    <cofactor evidence="6">
        <name>Zn(2+)</name>
        <dbReference type="ChEBI" id="CHEBI:29105"/>
    </cofactor>
    <text evidence="6">Binds 1 zinc ion per subunit.</text>
</comment>
<dbReference type="EMBL" id="CP073767">
    <property type="protein sequence ID" value="UWZ51371.1"/>
    <property type="molecule type" value="Genomic_DNA"/>
</dbReference>
<dbReference type="GO" id="GO:0019323">
    <property type="term" value="P:pentose catabolic process"/>
    <property type="evidence" value="ECO:0007669"/>
    <property type="project" value="TreeGrafter"/>
</dbReference>
<evidence type="ECO:0000313" key="8">
    <source>
        <dbReference type="EMBL" id="UWZ51371.1"/>
    </source>
</evidence>
<keyword evidence="2 6" id="KW-0479">Metal-binding</keyword>
<dbReference type="RefSeq" id="WP_052388021.1">
    <property type="nucleotide sequence ID" value="NZ_CP073767.1"/>
</dbReference>
<organism evidence="8 9">
    <name type="scientific">Dactylosporangium aurantiacum</name>
    <dbReference type="NCBI Taxonomy" id="35754"/>
    <lineage>
        <taxon>Bacteria</taxon>
        <taxon>Bacillati</taxon>
        <taxon>Actinomycetota</taxon>
        <taxon>Actinomycetes</taxon>
        <taxon>Micromonosporales</taxon>
        <taxon>Micromonosporaceae</taxon>
        <taxon>Dactylosporangium</taxon>
    </lineage>
</organism>
<evidence type="ECO:0000256" key="6">
    <source>
        <dbReference type="HAMAP-Rule" id="MF_01677"/>
    </source>
</evidence>
<dbReference type="InterPro" id="IPR001303">
    <property type="entry name" value="Aldolase_II/adducin_N"/>
</dbReference>
<evidence type="ECO:0000256" key="2">
    <source>
        <dbReference type="ARBA" id="ARBA00022723"/>
    </source>
</evidence>
<feature type="binding site" evidence="6">
    <location>
        <position position="109"/>
    </location>
    <ligand>
        <name>Zn(2+)</name>
        <dbReference type="ChEBI" id="CHEBI:29105"/>
    </ligand>
</feature>
<dbReference type="GO" id="GO:0016832">
    <property type="term" value="F:aldehyde-lyase activity"/>
    <property type="evidence" value="ECO:0007669"/>
    <property type="project" value="TreeGrafter"/>
</dbReference>
<comment type="catalytic activity">
    <reaction evidence="6">
        <text>5-(methylsulfanyl)-D-ribulose 1-phosphate = 5-methylsulfanyl-2,3-dioxopentyl phosphate + H2O</text>
        <dbReference type="Rhea" id="RHEA:15549"/>
        <dbReference type="ChEBI" id="CHEBI:15377"/>
        <dbReference type="ChEBI" id="CHEBI:58548"/>
        <dbReference type="ChEBI" id="CHEBI:58828"/>
        <dbReference type="EC" id="4.2.1.109"/>
    </reaction>
</comment>
<dbReference type="HAMAP" id="MF_01677">
    <property type="entry name" value="Salvage_MtnB"/>
    <property type="match status" value="1"/>
</dbReference>
<feature type="domain" description="Class II aldolase/adducin N-terminal" evidence="7">
    <location>
        <begin position="19"/>
        <end position="211"/>
    </location>
</feature>
<dbReference type="InterPro" id="IPR017714">
    <property type="entry name" value="MethylthioRu-1-P_deHdtase_MtnB"/>
</dbReference>
<feature type="binding site" evidence="6">
    <location>
        <position position="107"/>
    </location>
    <ligand>
        <name>Zn(2+)</name>
        <dbReference type="ChEBI" id="CHEBI:29105"/>
    </ligand>
</feature>
<proteinExistence type="inferred from homology"/>
<keyword evidence="9" id="KW-1185">Reference proteome</keyword>
<evidence type="ECO:0000256" key="1">
    <source>
        <dbReference type="ARBA" id="ARBA00022605"/>
    </source>
</evidence>
<keyword evidence="4 6" id="KW-0486">Methionine biosynthesis</keyword>
<dbReference type="InterPro" id="IPR050197">
    <property type="entry name" value="Aldolase_class_II_sugar_metab"/>
</dbReference>
<dbReference type="InterPro" id="IPR036409">
    <property type="entry name" value="Aldolase_II/adducin_N_sf"/>
</dbReference>
<dbReference type="AlphaFoldDB" id="A0A9Q9MG89"/>
<sequence>MSATFETAPATHPGPQAAAELADASRRLYRRGWLEGTSGNLSVRTSPDRILITASGRDKGELTPADTVAVDAASGLPVRDDGPRPSAETSIHLAVYRRFPRCAAVVHAHSPYATALASREAGRGRSTVRFDDFELIKGLGRTDGRLVVPVLTNWPEVPRIAADAEDWFAGDPRHAGPVLLIAYHGATAWGTDLRQARNHLECLEELSRLTLLLDR</sequence>
<dbReference type="Pfam" id="PF00596">
    <property type="entry name" value="Aldolase_II"/>
    <property type="match status" value="1"/>
</dbReference>
<evidence type="ECO:0000256" key="4">
    <source>
        <dbReference type="ARBA" id="ARBA00023167"/>
    </source>
</evidence>
<dbReference type="EC" id="4.2.1.109" evidence="6"/>
<comment type="function">
    <text evidence="6">Catalyzes the dehydration of methylthioribulose-1-phosphate (MTRu-1-P) into 2,3-diketo-5-methylthiopentyl-1-phosphate (DK-MTP-1-P).</text>
</comment>
<evidence type="ECO:0000259" key="7">
    <source>
        <dbReference type="SMART" id="SM01007"/>
    </source>
</evidence>
<dbReference type="KEGG" id="daur:Daura_32045"/>
<accession>A0A9Q9MG89</accession>
<dbReference type="SUPFAM" id="SSF53639">
    <property type="entry name" value="AraD/HMP-PK domain-like"/>
    <property type="match status" value="1"/>
</dbReference>
<dbReference type="GO" id="GO:0005829">
    <property type="term" value="C:cytosol"/>
    <property type="evidence" value="ECO:0007669"/>
    <property type="project" value="TreeGrafter"/>
</dbReference>
<dbReference type="OrthoDB" id="9786287at2"/>
<dbReference type="PANTHER" id="PTHR22789">
    <property type="entry name" value="FUCULOSE PHOSPHATE ALDOLASE"/>
    <property type="match status" value="1"/>
</dbReference>
<dbReference type="PANTHER" id="PTHR22789:SF0">
    <property type="entry name" value="3-OXO-TETRONATE 4-PHOSPHATE DECARBOXYLASE-RELATED"/>
    <property type="match status" value="1"/>
</dbReference>
<dbReference type="NCBIfam" id="TIGR03328">
    <property type="entry name" value="salvage_mtnB"/>
    <property type="match status" value="1"/>
</dbReference>
<keyword evidence="5 6" id="KW-0456">Lyase</keyword>
<dbReference type="Proteomes" id="UP001058003">
    <property type="component" value="Chromosome"/>
</dbReference>
<evidence type="ECO:0000256" key="3">
    <source>
        <dbReference type="ARBA" id="ARBA00022833"/>
    </source>
</evidence>
<dbReference type="Gene3D" id="3.40.225.10">
    <property type="entry name" value="Class II aldolase/adducin N-terminal domain"/>
    <property type="match status" value="1"/>
</dbReference>
<gene>
    <name evidence="6 8" type="primary">mtnB</name>
    <name evidence="8" type="ORF">Daura_32045</name>
</gene>
<name>A0A9Q9MG89_9ACTN</name>
<comment type="similarity">
    <text evidence="6">Belongs to the aldolase class II family. MtnB subfamily.</text>
</comment>
<keyword evidence="1 6" id="KW-0028">Amino-acid biosynthesis</keyword>